<keyword evidence="2" id="KW-1185">Reference proteome</keyword>
<evidence type="ECO:0000313" key="2">
    <source>
        <dbReference type="Proteomes" id="UP000830837"/>
    </source>
</evidence>
<dbReference type="EMBL" id="CP096590">
    <property type="protein sequence ID" value="UPV78071.1"/>
    <property type="molecule type" value="Genomic_DNA"/>
</dbReference>
<organism evidence="1 2">
    <name type="scientific">Bacillus rugosus</name>
    <dbReference type="NCBI Taxonomy" id="2715209"/>
    <lineage>
        <taxon>Bacteria</taxon>
        <taxon>Bacillati</taxon>
        <taxon>Bacillota</taxon>
        <taxon>Bacilli</taxon>
        <taxon>Bacillales</taxon>
        <taxon>Bacillaceae</taxon>
        <taxon>Bacillus</taxon>
    </lineage>
</organism>
<reference evidence="1" key="1">
    <citation type="submission" date="2022-04" db="EMBL/GenBank/DDBJ databases">
        <title>Complete genome of Bacillus.</title>
        <authorList>
            <person name="Kong X."/>
            <person name="Hou M."/>
        </authorList>
    </citation>
    <scope>NUCLEOTIDE SEQUENCE</scope>
    <source>
        <strain evidence="1">A78.1</strain>
    </source>
</reference>
<sequence length="1116" mass="125587">MSFVHLQVHSGYSLLNSAAAVEELVSEADRLGYASLALTDDHVMYGAIQFYKACKARGINPIIGLTASVFTDDNELEAYPLVLLAKSNTGYQNLLKISSVLQSKSKGGLKPKWLHSYREDIIAITPGDKGYIEMLLEEGLFEQAAQAALEFQSIFGKEAFYFSYQPFKGNQALSEQILQLSEETGIPITATGDVHYIRKEDKAAYRCLKAIKAGEKLTDAPAVDLPDLDLKSLEEMQNIYREHPEALQASVEIAEQCRVDVSLGQTRLPSFPTPDGTSADDYLTDICTAGLRTRFGTTPDERYLRRLQYELDVIKRMKFSDYFLIVWDFMKHAHEKGIVTGPGRGSAAGSLVAYVLYITDVDPIKHHLLFERFLNPERISMPDIDIDFPDTRRDEVIQYVQQKYGAMHVAQIITFGTLAAKAALRDVGRVFGVNPKEADQLAKLIPSRPGMTLDEARKQSPQLDKRLRESTLLQQVYTIALKIEGLPRHTSTHAAGVVLSEEPLTDVVPLQEGHEGIYLTQYAMDHLEDLGLLKMDFLGLRNLTLIESITSMIEKEENIKIDLSSISYRDDKTFSLLSKGDTTGIFQLESAGMRSVLKRLKPSGLEDIVAVNALYRPGPMENIPLFIDRKHGREPVHYPHEDLRSILEDTYGVIVYQEQIMMIASRMAGFSLGEADLLRRAVSKKKKEILDRERSHFVEGCLKKEYSVDTANEVYDLIVKFANYGFNRSHAVAYSMIGCQLAYLKAHYPLYFMCGLLTSVIGNEDKISQYLYEAKGSGIRILPPSVNKSSFPFTVEDGSVRYSLRAIKSVGVSAVKDIYKARKEKPFEDLFDFCFRVPSKSVNRKMLEALIFSGAMDEFGQNRATLLATIDVALEHAELFAGDDDQMGLFLDESFSIKPKYVETEELPLVDLLAFEKETLGIYFSNHPLSAFRKQLAAHGAATILQAQQAVKRQLSLGVLLSKIKTIRTKTGQNMAFLTLSDETGETEAVVFPEQFRQLSPVLREGALLFTAGKCEVRQDKVQFIMSRAELLENMDAEKAPSVYIKIESSQHSQEVLAKIKRILLEHKGETGVYLYYERQKQTIKLPESFHINADHQVLYRLKELLGQKNVVLKQW</sequence>
<name>A0ACD3ZW25_9BACI</name>
<accession>A0ACD3ZW25</accession>
<gene>
    <name evidence="1" type="primary">dnaE</name>
    <name evidence="1" type="ORF">M0696_14640</name>
</gene>
<dbReference type="Proteomes" id="UP000830837">
    <property type="component" value="Chromosome"/>
</dbReference>
<evidence type="ECO:0000313" key="1">
    <source>
        <dbReference type="EMBL" id="UPV78071.1"/>
    </source>
</evidence>
<proteinExistence type="predicted"/>
<protein>
    <submittedName>
        <fullName evidence="1">DNA polymerase III subunit alpha</fullName>
    </submittedName>
</protein>